<gene>
    <name evidence="2" type="ORF">BKA59DRAFT_220932</name>
</gene>
<dbReference type="AlphaFoldDB" id="A0A8K0W9W9"/>
<comment type="caution">
    <text evidence="2">The sequence shown here is derived from an EMBL/GenBank/DDBJ whole genome shotgun (WGS) entry which is preliminary data.</text>
</comment>
<feature type="chain" id="PRO_5035459267" description="Secreted protein" evidence="1">
    <location>
        <begin position="18"/>
        <end position="135"/>
    </location>
</feature>
<name>A0A8K0W9W9_9HYPO</name>
<feature type="signal peptide" evidence="1">
    <location>
        <begin position="1"/>
        <end position="17"/>
    </location>
</feature>
<protein>
    <recommendedName>
        <fullName evidence="4">Secreted protein</fullName>
    </recommendedName>
</protein>
<organism evidence="2 3">
    <name type="scientific">Fusarium tricinctum</name>
    <dbReference type="NCBI Taxonomy" id="61284"/>
    <lineage>
        <taxon>Eukaryota</taxon>
        <taxon>Fungi</taxon>
        <taxon>Dikarya</taxon>
        <taxon>Ascomycota</taxon>
        <taxon>Pezizomycotina</taxon>
        <taxon>Sordariomycetes</taxon>
        <taxon>Hypocreomycetidae</taxon>
        <taxon>Hypocreales</taxon>
        <taxon>Nectriaceae</taxon>
        <taxon>Fusarium</taxon>
        <taxon>Fusarium tricinctum species complex</taxon>
    </lineage>
</organism>
<keyword evidence="3" id="KW-1185">Reference proteome</keyword>
<evidence type="ECO:0000313" key="2">
    <source>
        <dbReference type="EMBL" id="KAH7242009.1"/>
    </source>
</evidence>
<sequence length="135" mass="15495">MWMLALENLSWLELTMAIRCVNKTLTTYVDWLNKRAQFIIKDQSITLFSTLAPPCKLSTTIFAKTCLAGYVQNFVRPFHRWWLVCLFTVSNSGQLVSQSWVTTDVPIVPLPISRMRLRSMVIGPLFVMDASYTVT</sequence>
<evidence type="ECO:0008006" key="4">
    <source>
        <dbReference type="Google" id="ProtNLM"/>
    </source>
</evidence>
<dbReference type="EMBL" id="JAGPXF010000005">
    <property type="protein sequence ID" value="KAH7242009.1"/>
    <property type="molecule type" value="Genomic_DNA"/>
</dbReference>
<keyword evidence="1" id="KW-0732">Signal</keyword>
<evidence type="ECO:0000256" key="1">
    <source>
        <dbReference type="SAM" id="SignalP"/>
    </source>
</evidence>
<proteinExistence type="predicted"/>
<dbReference type="Proteomes" id="UP000813427">
    <property type="component" value="Unassembled WGS sequence"/>
</dbReference>
<reference evidence="2" key="1">
    <citation type="journal article" date="2021" name="Nat. Commun.">
        <title>Genetic determinants of endophytism in the Arabidopsis root mycobiome.</title>
        <authorList>
            <person name="Mesny F."/>
            <person name="Miyauchi S."/>
            <person name="Thiergart T."/>
            <person name="Pickel B."/>
            <person name="Atanasova L."/>
            <person name="Karlsson M."/>
            <person name="Huettel B."/>
            <person name="Barry K.W."/>
            <person name="Haridas S."/>
            <person name="Chen C."/>
            <person name="Bauer D."/>
            <person name="Andreopoulos W."/>
            <person name="Pangilinan J."/>
            <person name="LaButti K."/>
            <person name="Riley R."/>
            <person name="Lipzen A."/>
            <person name="Clum A."/>
            <person name="Drula E."/>
            <person name="Henrissat B."/>
            <person name="Kohler A."/>
            <person name="Grigoriev I.V."/>
            <person name="Martin F.M."/>
            <person name="Hacquard S."/>
        </authorList>
    </citation>
    <scope>NUCLEOTIDE SEQUENCE</scope>
    <source>
        <strain evidence="2">MPI-SDFR-AT-0068</strain>
    </source>
</reference>
<evidence type="ECO:0000313" key="3">
    <source>
        <dbReference type="Proteomes" id="UP000813427"/>
    </source>
</evidence>
<accession>A0A8K0W9W9</accession>